<protein>
    <recommendedName>
        <fullName evidence="5">Outer membrane protein beta-barrel domain-containing protein</fullName>
    </recommendedName>
</protein>
<keyword evidence="2" id="KW-0812">Transmembrane</keyword>
<reference evidence="4" key="1">
    <citation type="submission" date="2015-01" db="EMBL/GenBank/DDBJ databases">
        <title>Flavisolibacter sp./LCS9/ whole genome sequencing.</title>
        <authorList>
            <person name="Kim M.K."/>
            <person name="Srinivasan S."/>
            <person name="Lee J.-J."/>
        </authorList>
    </citation>
    <scope>NUCLEOTIDE SEQUENCE [LARGE SCALE GENOMIC DNA]</scope>
    <source>
        <strain evidence="4">LCS9</strain>
    </source>
</reference>
<proteinExistence type="predicted"/>
<gene>
    <name evidence="3" type="ORF">SY85_22010</name>
</gene>
<evidence type="ECO:0000256" key="2">
    <source>
        <dbReference type="SAM" id="Phobius"/>
    </source>
</evidence>
<keyword evidence="2" id="KW-1133">Transmembrane helix</keyword>
<feature type="region of interest" description="Disordered" evidence="1">
    <location>
        <begin position="82"/>
        <end position="161"/>
    </location>
</feature>
<dbReference type="AlphaFoldDB" id="A0A172U0A8"/>
<evidence type="ECO:0000313" key="4">
    <source>
        <dbReference type="Proteomes" id="UP000077177"/>
    </source>
</evidence>
<evidence type="ECO:0000256" key="1">
    <source>
        <dbReference type="SAM" id="MobiDB-lite"/>
    </source>
</evidence>
<organism evidence="3 4">
    <name type="scientific">Flavisolibacter tropicus</name>
    <dbReference type="NCBI Taxonomy" id="1492898"/>
    <lineage>
        <taxon>Bacteria</taxon>
        <taxon>Pseudomonadati</taxon>
        <taxon>Bacteroidota</taxon>
        <taxon>Chitinophagia</taxon>
        <taxon>Chitinophagales</taxon>
        <taxon>Chitinophagaceae</taxon>
        <taxon>Flavisolibacter</taxon>
    </lineage>
</organism>
<keyword evidence="4" id="KW-1185">Reference proteome</keyword>
<dbReference type="RefSeq" id="WP_066407786.1">
    <property type="nucleotide sequence ID" value="NZ_CP011390.1"/>
</dbReference>
<dbReference type="EMBL" id="CP011390">
    <property type="protein sequence ID" value="ANE52750.1"/>
    <property type="molecule type" value="Genomic_DNA"/>
</dbReference>
<dbReference type="OrthoDB" id="671870at2"/>
<dbReference type="KEGG" id="fla:SY85_22010"/>
<keyword evidence="2" id="KW-0472">Membrane</keyword>
<reference evidence="3 4" key="2">
    <citation type="journal article" date="2016" name="Int. J. Syst. Evol. Microbiol.">
        <title>Flavisolibacter tropicus sp. nov., isolated from tropical soil.</title>
        <authorList>
            <person name="Lee J.J."/>
            <person name="Kang M.S."/>
            <person name="Kim G.S."/>
            <person name="Lee C.S."/>
            <person name="Lim S."/>
            <person name="Lee J."/>
            <person name="Roh S.H."/>
            <person name="Kang H."/>
            <person name="Ha J.M."/>
            <person name="Bae S."/>
            <person name="Jung H.Y."/>
            <person name="Kim M.K."/>
        </authorList>
    </citation>
    <scope>NUCLEOTIDE SEQUENCE [LARGE SCALE GENOMIC DNA]</scope>
    <source>
        <strain evidence="3 4">LCS9</strain>
    </source>
</reference>
<evidence type="ECO:0000313" key="3">
    <source>
        <dbReference type="EMBL" id="ANE52750.1"/>
    </source>
</evidence>
<accession>A0A172U0A8</accession>
<name>A0A172U0A8_9BACT</name>
<dbReference type="Proteomes" id="UP000077177">
    <property type="component" value="Chromosome"/>
</dbReference>
<feature type="compositionally biased region" description="Polar residues" evidence="1">
    <location>
        <begin position="114"/>
        <end position="136"/>
    </location>
</feature>
<sequence length="502" mass="56140">MQEQNFEKQVQHKLEELSLTPSVPVWQKVEKEIREKKKRRRAIVFWLFPLLLGTGMFWGIKLLTTINDHQVSKIVTPNTQIENKQSLNPSNKESATNTEKQPITAISINPKAPTETTKSLSSDEAAQNSSSATVKTNVRPPATPDKSILISQEKTDHTKPIGKLSNKSAIIARAKKQVSPTQPLKQKNTTTVVPGEAILLPAISEPTQDVTTGYITEITADPASNSITKTQPLDQLISIKEGELKPTIISDSIQNKKGQEKVRKWSWTAQASYGIASLQTDFLSKAFGTPLAMSDPLSNAGFPSTTPTPAAFQPSRMENGAALHVGIAVKRNIDKRFSTTAGFQYSYLTLKNSVGQTVVRDTMIFRSASVDMVLSQFYRPVQTNSQLQEYVNKYHFLELPLGIEWKVNRRLPLHLQTGLSLAYLFKTNALVYDPNARIYYQNNDLFSKMQLQFFSGVTYNVWQHKNLSIQVGPYLQFGLTSLEKENKNHHLLSTGLKTAFSF</sequence>
<feature type="compositionally biased region" description="Polar residues" evidence="1">
    <location>
        <begin position="82"/>
        <end position="107"/>
    </location>
</feature>
<evidence type="ECO:0008006" key="5">
    <source>
        <dbReference type="Google" id="ProtNLM"/>
    </source>
</evidence>
<dbReference type="STRING" id="1492898.SY85_22010"/>
<feature type="transmembrane region" description="Helical" evidence="2">
    <location>
        <begin position="43"/>
        <end position="60"/>
    </location>
</feature>